<dbReference type="InterPro" id="IPR031968">
    <property type="entry name" value="VASt"/>
</dbReference>
<feature type="compositionally biased region" description="Polar residues" evidence="7">
    <location>
        <begin position="142"/>
        <end position="151"/>
    </location>
</feature>
<keyword evidence="4 8" id="KW-1133">Transmembrane helix</keyword>
<feature type="compositionally biased region" description="Basic and acidic residues" evidence="7">
    <location>
        <begin position="122"/>
        <end position="141"/>
    </location>
</feature>
<protein>
    <submittedName>
        <fullName evidence="10">Protein LAM6</fullName>
    </submittedName>
</protein>
<dbReference type="Pfam" id="PF16016">
    <property type="entry name" value="VASt"/>
    <property type="match status" value="1"/>
</dbReference>
<feature type="region of interest" description="Disordered" evidence="7">
    <location>
        <begin position="1"/>
        <end position="80"/>
    </location>
</feature>
<feature type="domain" description="VASt" evidence="9">
    <location>
        <begin position="466"/>
        <end position="638"/>
    </location>
</feature>
<feature type="compositionally biased region" description="Basic and acidic residues" evidence="7">
    <location>
        <begin position="66"/>
        <end position="80"/>
    </location>
</feature>
<dbReference type="Gene3D" id="2.30.29.30">
    <property type="entry name" value="Pleckstrin-homology domain (PH domain)/Phosphotyrosine-binding domain (PTB)"/>
    <property type="match status" value="1"/>
</dbReference>
<feature type="transmembrane region" description="Helical" evidence="8">
    <location>
        <begin position="693"/>
        <end position="713"/>
    </location>
</feature>
<comment type="subcellular location">
    <subcellularLocation>
        <location evidence="6">Endomembrane system</location>
        <topology evidence="6">Single-pass membrane protein</topology>
    </subcellularLocation>
    <subcellularLocation>
        <location evidence="1">Endoplasmic reticulum membrane</location>
    </subcellularLocation>
</comment>
<feature type="compositionally biased region" description="Polar residues" evidence="7">
    <location>
        <begin position="643"/>
        <end position="663"/>
    </location>
</feature>
<sequence length="750" mass="85414">MVPFDSEMDTANKVSSDESNDRRQSASSSVFRTPLQKSGSADAASLKSTPADPHLTETNGQSTSLRKYEESSDKRSTREQLSDIIIQDQSSMDSQSLSLHLNGNHTVNHSRSQSRSTILSNTKDESKPGPEPEILAHRRENSGTITVSQLKPKNELPVGKPSVSLSQLDSFDPKRYVNEFYADTRYRFATDKRNEDFHALFPKSPKSERLLDDFSCALNREFLIQGRVYITPERVYFHSNLLGWVTSLDIEMRDIVTLEKISTAGLFPNGICIHLANEKHYFASFISRDATFKFLEIIWHTRKELDYLTLKPEQLALNHSRSLNDFLTGTTSTCPPSRSSFADDGDTIESAIMSVDDDFPVNRSLTSLNENPERNFSNDTDEYASEDEFDEEDEDEEEDEDDEMNINVTSNDKYATLLYDEEAVASDAEDKSLRKVFKLKKKSKFHYSGPYYFKATEFMYNPEDNKETVLAELDLKAPPGVVYQLMFSEECPDFLITFLKAQDSSQISEIPPFDKANPEGQHYREYSYAKALSYPVGPKSTKCLVSEHILYCAYDNYINIVNTTKTPDVPSGNNFSVKTRYLYRWKDSTSCVLKISYWVEWTGSSWIKSMIDNSVKSGQAEATKRLVELIHEFVNNNVEETEMRVNTQPRRGSPQSRRVSKMSSKPVLPPVEKSELQTVLEKDIKSTLTKDNAILVLLVFITFLLIFNTTCQVRIIRKLNKLMNTGSISVVDEIKDILSVYNELPILQED</sequence>
<feature type="compositionally biased region" description="Polar residues" evidence="7">
    <location>
        <begin position="56"/>
        <end position="65"/>
    </location>
</feature>
<keyword evidence="11" id="KW-1185">Reference proteome</keyword>
<evidence type="ECO:0000313" key="11">
    <source>
        <dbReference type="Proteomes" id="UP000422736"/>
    </source>
</evidence>
<dbReference type="Proteomes" id="UP000422736">
    <property type="component" value="Chromosome 7"/>
</dbReference>
<evidence type="ECO:0000256" key="2">
    <source>
        <dbReference type="ARBA" id="ARBA00006582"/>
    </source>
</evidence>
<feature type="compositionally biased region" description="Polar residues" evidence="7">
    <location>
        <begin position="101"/>
        <end position="121"/>
    </location>
</feature>
<keyword evidence="5 8" id="KW-0472">Membrane</keyword>
<accession>A0ABX6F2B9</accession>
<dbReference type="PANTHER" id="PTHR23319:SF4">
    <property type="entry name" value="GRAM DOMAIN CONTAINING 1B, ISOFORM E"/>
    <property type="match status" value="1"/>
</dbReference>
<evidence type="ECO:0000256" key="1">
    <source>
        <dbReference type="ARBA" id="ARBA00004586"/>
    </source>
</evidence>
<feature type="compositionally biased region" description="Acidic residues" evidence="7">
    <location>
        <begin position="379"/>
        <end position="404"/>
    </location>
</feature>
<evidence type="ECO:0000256" key="5">
    <source>
        <dbReference type="ARBA" id="ARBA00023136"/>
    </source>
</evidence>
<evidence type="ECO:0000259" key="9">
    <source>
        <dbReference type="PROSITE" id="PS51778"/>
    </source>
</evidence>
<dbReference type="EMBL" id="CP015061">
    <property type="protein sequence ID" value="QGN18031.1"/>
    <property type="molecule type" value="Genomic_DNA"/>
</dbReference>
<comment type="similarity">
    <text evidence="2">Belongs to the YSP2 family.</text>
</comment>
<feature type="compositionally biased region" description="Basic and acidic residues" evidence="7">
    <location>
        <begin position="15"/>
        <end position="24"/>
    </location>
</feature>
<feature type="region of interest" description="Disordered" evidence="7">
    <location>
        <begin position="95"/>
        <end position="164"/>
    </location>
</feature>
<feature type="compositionally biased region" description="Polar residues" evidence="7">
    <location>
        <begin position="363"/>
        <end position="378"/>
    </location>
</feature>
<evidence type="ECO:0000256" key="7">
    <source>
        <dbReference type="SAM" id="MobiDB-lite"/>
    </source>
</evidence>
<keyword evidence="3 8" id="KW-0812">Transmembrane</keyword>
<dbReference type="InterPro" id="IPR004182">
    <property type="entry name" value="GRAM"/>
</dbReference>
<gene>
    <name evidence="10" type="primary">LAM6</name>
    <name evidence="10" type="ORF">FIM1_4347</name>
</gene>
<organism evidence="10 11">
    <name type="scientific">Kluyveromyces marxianus</name>
    <name type="common">Yeast</name>
    <name type="synonym">Candida kefyr</name>
    <dbReference type="NCBI Taxonomy" id="4911"/>
    <lineage>
        <taxon>Eukaryota</taxon>
        <taxon>Fungi</taxon>
        <taxon>Dikarya</taxon>
        <taxon>Ascomycota</taxon>
        <taxon>Saccharomycotina</taxon>
        <taxon>Saccharomycetes</taxon>
        <taxon>Saccharomycetales</taxon>
        <taxon>Saccharomycetaceae</taxon>
        <taxon>Kluyveromyces</taxon>
    </lineage>
</organism>
<dbReference type="InterPro" id="IPR011993">
    <property type="entry name" value="PH-like_dom_sf"/>
</dbReference>
<feature type="region of interest" description="Disordered" evidence="7">
    <location>
        <begin position="363"/>
        <end position="407"/>
    </location>
</feature>
<dbReference type="CDD" id="cd13220">
    <property type="entry name" value="PH-GRAM_GRAMDC"/>
    <property type="match status" value="1"/>
</dbReference>
<reference evidence="10 11" key="1">
    <citation type="submission" date="2016-03" db="EMBL/GenBank/DDBJ databases">
        <title>How can Kluyveromyces marxianus grow so fast - potential evolutionary course in Saccharomyces Complex revealed by comparative genomics.</title>
        <authorList>
            <person name="Mo W."/>
            <person name="Lu W."/>
            <person name="Yang X."/>
            <person name="Qi J."/>
            <person name="Lv H."/>
        </authorList>
    </citation>
    <scope>NUCLEOTIDE SEQUENCE [LARGE SCALE GENOMIC DNA]</scope>
    <source>
        <strain evidence="10 11">FIM1</strain>
    </source>
</reference>
<feature type="region of interest" description="Disordered" evidence="7">
    <location>
        <begin position="643"/>
        <end position="665"/>
    </location>
</feature>
<dbReference type="PROSITE" id="PS51778">
    <property type="entry name" value="VAST"/>
    <property type="match status" value="1"/>
</dbReference>
<evidence type="ECO:0000256" key="3">
    <source>
        <dbReference type="ARBA" id="ARBA00022692"/>
    </source>
</evidence>
<dbReference type="Pfam" id="PF02893">
    <property type="entry name" value="GRAM"/>
    <property type="match status" value="1"/>
</dbReference>
<evidence type="ECO:0000256" key="4">
    <source>
        <dbReference type="ARBA" id="ARBA00022989"/>
    </source>
</evidence>
<dbReference type="SMART" id="SM00568">
    <property type="entry name" value="GRAM"/>
    <property type="match status" value="1"/>
</dbReference>
<evidence type="ECO:0000313" key="10">
    <source>
        <dbReference type="EMBL" id="QGN18031.1"/>
    </source>
</evidence>
<reference evidence="10 11" key="2">
    <citation type="submission" date="2019-11" db="EMBL/GenBank/DDBJ databases">
        <authorList>
            <person name="Lu H."/>
        </authorList>
    </citation>
    <scope>NUCLEOTIDE SEQUENCE [LARGE SCALE GENOMIC DNA]</scope>
    <source>
        <strain evidence="10 11">FIM1</strain>
    </source>
</reference>
<name>A0ABX6F2B9_KLUMA</name>
<feature type="compositionally biased region" description="Polar residues" evidence="7">
    <location>
        <begin position="25"/>
        <end position="39"/>
    </location>
</feature>
<evidence type="ECO:0000256" key="8">
    <source>
        <dbReference type="SAM" id="Phobius"/>
    </source>
</evidence>
<evidence type="ECO:0000256" key="6">
    <source>
        <dbReference type="ARBA" id="ARBA00037847"/>
    </source>
</evidence>
<proteinExistence type="inferred from homology"/>
<dbReference type="InterPro" id="IPR051482">
    <property type="entry name" value="Cholesterol_transport"/>
</dbReference>
<dbReference type="PANTHER" id="PTHR23319">
    <property type="entry name" value="GRAM DOMAIN CONTAINING 1B, ISOFORM E"/>
    <property type="match status" value="1"/>
</dbReference>